<protein>
    <submittedName>
        <fullName evidence="1">Uncharacterized protein</fullName>
    </submittedName>
</protein>
<accession>A0ABV0S437</accession>
<comment type="caution">
    <text evidence="1">The sequence shown here is derived from an EMBL/GenBank/DDBJ whole genome shotgun (WGS) entry which is preliminary data.</text>
</comment>
<evidence type="ECO:0000313" key="1">
    <source>
        <dbReference type="EMBL" id="MEQ2214671.1"/>
    </source>
</evidence>
<evidence type="ECO:0000313" key="2">
    <source>
        <dbReference type="Proteomes" id="UP001434883"/>
    </source>
</evidence>
<sequence>MIQTYMSPTSPCLALRANPEAAGVIEAVAVNPTQRSPTRPFILRFFPNYKLRHLELSPLFKWMDQSSVPTGYPALSGLQQAQTTAVTAIRLRLSPHFEEVCEKFLPRLSRPGSDSPCCRAADRTRRLQGSGQVRLWRFFTRIFPSNSLH</sequence>
<dbReference type="Proteomes" id="UP001434883">
    <property type="component" value="Unassembled WGS sequence"/>
</dbReference>
<name>A0ABV0S437_9TELE</name>
<reference evidence="1 2" key="1">
    <citation type="submission" date="2021-06" db="EMBL/GenBank/DDBJ databases">
        <authorList>
            <person name="Palmer J.M."/>
        </authorList>
    </citation>
    <scope>NUCLEOTIDE SEQUENCE [LARGE SCALE GENOMIC DNA]</scope>
    <source>
        <strain evidence="1 2">XC_2019</strain>
        <tissue evidence="1">Muscle</tissue>
    </source>
</reference>
<keyword evidence="2" id="KW-1185">Reference proteome</keyword>
<gene>
    <name evidence="1" type="ORF">XENOCAPTIV_016048</name>
</gene>
<proteinExistence type="predicted"/>
<organism evidence="1 2">
    <name type="scientific">Xenoophorus captivus</name>
    <dbReference type="NCBI Taxonomy" id="1517983"/>
    <lineage>
        <taxon>Eukaryota</taxon>
        <taxon>Metazoa</taxon>
        <taxon>Chordata</taxon>
        <taxon>Craniata</taxon>
        <taxon>Vertebrata</taxon>
        <taxon>Euteleostomi</taxon>
        <taxon>Actinopterygii</taxon>
        <taxon>Neopterygii</taxon>
        <taxon>Teleostei</taxon>
        <taxon>Neoteleostei</taxon>
        <taxon>Acanthomorphata</taxon>
        <taxon>Ovalentaria</taxon>
        <taxon>Atherinomorphae</taxon>
        <taxon>Cyprinodontiformes</taxon>
        <taxon>Goodeidae</taxon>
        <taxon>Xenoophorus</taxon>
    </lineage>
</organism>
<dbReference type="EMBL" id="JAHRIN010067551">
    <property type="protein sequence ID" value="MEQ2214671.1"/>
    <property type="molecule type" value="Genomic_DNA"/>
</dbReference>